<evidence type="ECO:0000259" key="9">
    <source>
        <dbReference type="PROSITE" id="PS51004"/>
    </source>
</evidence>
<dbReference type="Gene3D" id="2.130.10.10">
    <property type="entry name" value="YVTN repeat-like/Quinoprotein amine dehydrogenase"/>
    <property type="match status" value="1"/>
</dbReference>
<dbReference type="Gene3D" id="3.30.1680.10">
    <property type="entry name" value="ligand-binding face of the semaphorins, domain 2"/>
    <property type="match status" value="1"/>
</dbReference>
<dbReference type="PROSITE" id="PS50835">
    <property type="entry name" value="IG_LIKE"/>
    <property type="match status" value="1"/>
</dbReference>
<dbReference type="InterPro" id="IPR013783">
    <property type="entry name" value="Ig-like_fold"/>
</dbReference>
<dbReference type="SMART" id="SM00423">
    <property type="entry name" value="PSI"/>
    <property type="match status" value="1"/>
</dbReference>
<feature type="domain" description="Ig-like" evidence="8">
    <location>
        <begin position="538"/>
        <end position="617"/>
    </location>
</feature>
<name>A0A8T3CC08_9TELE</name>
<dbReference type="Pfam" id="PF01403">
    <property type="entry name" value="Sema"/>
    <property type="match status" value="1"/>
</dbReference>
<keyword evidence="11" id="KW-1185">Reference proteome</keyword>
<evidence type="ECO:0000256" key="7">
    <source>
        <dbReference type="SAM" id="SignalP"/>
    </source>
</evidence>
<dbReference type="InterPro" id="IPR007110">
    <property type="entry name" value="Ig-like_dom"/>
</dbReference>
<dbReference type="InterPro" id="IPR036352">
    <property type="entry name" value="Semap_dom_sf"/>
</dbReference>
<dbReference type="GO" id="GO:0007411">
    <property type="term" value="P:axon guidance"/>
    <property type="evidence" value="ECO:0007669"/>
    <property type="project" value="TreeGrafter"/>
</dbReference>
<evidence type="ECO:0000313" key="11">
    <source>
        <dbReference type="Proteomes" id="UP000829720"/>
    </source>
</evidence>
<dbReference type="Proteomes" id="UP000829720">
    <property type="component" value="Unassembled WGS sequence"/>
</dbReference>
<comment type="caution">
    <text evidence="10">The sequence shown here is derived from an EMBL/GenBank/DDBJ whole genome shotgun (WGS) entry which is preliminary data.</text>
</comment>
<feature type="signal peptide" evidence="7">
    <location>
        <begin position="1"/>
        <end position="15"/>
    </location>
</feature>
<dbReference type="OrthoDB" id="9988752at2759"/>
<accession>A0A8T3CC08</accession>
<dbReference type="PROSITE" id="PS51004">
    <property type="entry name" value="SEMA"/>
    <property type="match status" value="1"/>
</dbReference>
<dbReference type="GO" id="GO:0005886">
    <property type="term" value="C:plasma membrane"/>
    <property type="evidence" value="ECO:0007669"/>
    <property type="project" value="TreeGrafter"/>
</dbReference>
<dbReference type="PANTHER" id="PTHR11036">
    <property type="entry name" value="SEMAPHORIN"/>
    <property type="match status" value="1"/>
</dbReference>
<feature type="chain" id="PRO_5035886981" description="Sema domain-containing protein" evidence="7">
    <location>
        <begin position="16"/>
        <end position="649"/>
    </location>
</feature>
<evidence type="ECO:0000256" key="4">
    <source>
        <dbReference type="ARBA" id="ARBA00023157"/>
    </source>
</evidence>
<evidence type="ECO:0008006" key="12">
    <source>
        <dbReference type="Google" id="ProtNLM"/>
    </source>
</evidence>
<organism evidence="10 11">
    <name type="scientific">Albula goreensis</name>
    <dbReference type="NCBI Taxonomy" id="1534307"/>
    <lineage>
        <taxon>Eukaryota</taxon>
        <taxon>Metazoa</taxon>
        <taxon>Chordata</taxon>
        <taxon>Craniata</taxon>
        <taxon>Vertebrata</taxon>
        <taxon>Euteleostomi</taxon>
        <taxon>Actinopterygii</taxon>
        <taxon>Neopterygii</taxon>
        <taxon>Teleostei</taxon>
        <taxon>Albuliformes</taxon>
        <taxon>Albulidae</taxon>
        <taxon>Albula</taxon>
    </lineage>
</organism>
<gene>
    <name evidence="10" type="ORF">AGOR_G00250650</name>
</gene>
<keyword evidence="4" id="KW-1015">Disulfide bond</keyword>
<dbReference type="AlphaFoldDB" id="A0A8T3CC08"/>
<dbReference type="GO" id="GO:0071526">
    <property type="term" value="P:semaphorin-plexin signaling pathway"/>
    <property type="evidence" value="ECO:0007669"/>
    <property type="project" value="TreeGrafter"/>
</dbReference>
<dbReference type="InterPro" id="IPR027231">
    <property type="entry name" value="Semaphorin"/>
</dbReference>
<evidence type="ECO:0000256" key="3">
    <source>
        <dbReference type="ARBA" id="ARBA00023136"/>
    </source>
</evidence>
<evidence type="ECO:0000256" key="1">
    <source>
        <dbReference type="ARBA" id="ARBA00004370"/>
    </source>
</evidence>
<dbReference type="EMBL" id="JAERUA010000025">
    <property type="protein sequence ID" value="KAI1882433.1"/>
    <property type="molecule type" value="Genomic_DNA"/>
</dbReference>
<keyword evidence="7" id="KW-0732">Signal</keyword>
<comment type="similarity">
    <text evidence="2">Belongs to the semaphorin family.</text>
</comment>
<dbReference type="InterPro" id="IPR001627">
    <property type="entry name" value="Semap_dom"/>
</dbReference>
<dbReference type="GO" id="GO:0001755">
    <property type="term" value="P:neural crest cell migration"/>
    <property type="evidence" value="ECO:0007669"/>
    <property type="project" value="TreeGrafter"/>
</dbReference>
<evidence type="ECO:0000256" key="5">
    <source>
        <dbReference type="ARBA" id="ARBA00023180"/>
    </source>
</evidence>
<evidence type="ECO:0000256" key="6">
    <source>
        <dbReference type="PROSITE-ProRule" id="PRU00352"/>
    </source>
</evidence>
<dbReference type="InterPro" id="IPR016201">
    <property type="entry name" value="PSI"/>
</dbReference>
<dbReference type="PANTHER" id="PTHR11036:SF145">
    <property type="entry name" value="SEMAPHORIN-4A ISOFORM X1-RELATED"/>
    <property type="match status" value="1"/>
</dbReference>
<dbReference type="GO" id="GO:0030215">
    <property type="term" value="F:semaphorin receptor binding"/>
    <property type="evidence" value="ECO:0007669"/>
    <property type="project" value="InterPro"/>
</dbReference>
<protein>
    <recommendedName>
        <fullName evidence="12">Sema domain-containing protein</fullName>
    </recommendedName>
</protein>
<proteinExistence type="inferred from homology"/>
<evidence type="ECO:0000313" key="10">
    <source>
        <dbReference type="EMBL" id="KAI1882433.1"/>
    </source>
</evidence>
<comment type="caution">
    <text evidence="6">Lacks conserved residue(s) required for the propagation of feature annotation.</text>
</comment>
<dbReference type="GO" id="GO:0030335">
    <property type="term" value="P:positive regulation of cell migration"/>
    <property type="evidence" value="ECO:0007669"/>
    <property type="project" value="TreeGrafter"/>
</dbReference>
<dbReference type="SUPFAM" id="SSF101912">
    <property type="entry name" value="Sema domain"/>
    <property type="match status" value="1"/>
</dbReference>
<evidence type="ECO:0000256" key="2">
    <source>
        <dbReference type="ARBA" id="ARBA00009492"/>
    </source>
</evidence>
<dbReference type="SUPFAM" id="SSF103575">
    <property type="entry name" value="Plexin repeat"/>
    <property type="match status" value="1"/>
</dbReference>
<dbReference type="InterPro" id="IPR002165">
    <property type="entry name" value="Plexin_repeat"/>
</dbReference>
<keyword evidence="3" id="KW-0472">Membrane</keyword>
<dbReference type="GO" id="GO:0045499">
    <property type="term" value="F:chemorepellent activity"/>
    <property type="evidence" value="ECO:0007669"/>
    <property type="project" value="TreeGrafter"/>
</dbReference>
<dbReference type="InterPro" id="IPR015943">
    <property type="entry name" value="WD40/YVTN_repeat-like_dom_sf"/>
</dbReference>
<comment type="subcellular location">
    <subcellularLocation>
        <location evidence="1">Membrane</location>
    </subcellularLocation>
</comment>
<dbReference type="FunFam" id="2.130.10.10:FF:000257">
    <property type="entry name" value="semaphorin-4A isoform X2"/>
    <property type="match status" value="1"/>
</dbReference>
<dbReference type="Pfam" id="PF01437">
    <property type="entry name" value="PSI"/>
    <property type="match status" value="1"/>
</dbReference>
<sequence>MALLVLLGLLDSCKTQLVPRTTFAIGSPGRAVTHFSSPGIENTTTLLLSNDNATLYVGARDSVLSLDVSEPGVMKMRSKVDWSPTAQEVNLCTTKGKNKMDCHNFVRVLQSLNSTHLYACGTFAFSPKCSYMNVETFSDSSVRAQDGQGRCPFDPFQRNTAVTADGELYVGTVENFLGNKQAISRFLSRRGRTDLKLDGSPGWLTDPTFIGSSFIPSEGKVYFFFTETSKEYNFVNDYTVSRVAQVCVNDEGGKLVLQKHWTTFAKAELRCQAGKDLPLNIIQDIFTLPPPEGAPADDTLLYGVFSSQWPMVSGQSAVCGFRLGHIKEVFAGSYYKLNQQDSSRWETPQSSAKIANPGECGMHDAADDKLNFVRSNFLTQRSVTPVDKGLVLVSPDQLYSRIAALRTQAANGRTFTVLFLLTESGFLHKVVLLDKGPHIIEEIQVFQQPQSVKNILLSISKGVVFVGSSEGVVQIPVSSCLSYSNCAECVLARDPFCGWDPDRASCAELSDILHGVVQDVEQGNAAEVCEASQSSTSPCSSTFPVEERSVQLDKVVRLACPRASRQAEVSWQGPDGSLPTDLYLQLGDGSLSFLATRRTQGTYCCLATENGYTQTLTVISVRASATSLLSSVQGPTLSLTIVFIYLTLI</sequence>
<evidence type="ECO:0000259" key="8">
    <source>
        <dbReference type="PROSITE" id="PS50835"/>
    </source>
</evidence>
<dbReference type="Gene3D" id="2.60.40.10">
    <property type="entry name" value="Immunoglobulins"/>
    <property type="match status" value="1"/>
</dbReference>
<dbReference type="SMART" id="SM00630">
    <property type="entry name" value="Sema"/>
    <property type="match status" value="1"/>
</dbReference>
<keyword evidence="5" id="KW-0325">Glycoprotein</keyword>
<feature type="domain" description="Sema" evidence="9">
    <location>
        <begin position="20"/>
        <end position="477"/>
    </location>
</feature>
<reference evidence="10" key="1">
    <citation type="submission" date="2021-01" db="EMBL/GenBank/DDBJ databases">
        <authorList>
            <person name="Zahm M."/>
            <person name="Roques C."/>
            <person name="Cabau C."/>
            <person name="Klopp C."/>
            <person name="Donnadieu C."/>
            <person name="Jouanno E."/>
            <person name="Lampietro C."/>
            <person name="Louis A."/>
            <person name="Herpin A."/>
            <person name="Echchiki A."/>
            <person name="Berthelot C."/>
            <person name="Parey E."/>
            <person name="Roest-Crollius H."/>
            <person name="Braasch I."/>
            <person name="Postlethwait J."/>
            <person name="Bobe J."/>
            <person name="Montfort J."/>
            <person name="Bouchez O."/>
            <person name="Begum T."/>
            <person name="Mejri S."/>
            <person name="Adams A."/>
            <person name="Chen W.-J."/>
            <person name="Guiguen Y."/>
        </authorList>
    </citation>
    <scope>NUCLEOTIDE SEQUENCE</scope>
    <source>
        <tissue evidence="10">Blood</tissue>
    </source>
</reference>